<organism evidence="2 3">
    <name type="scientific">Apiotrichum porosum</name>
    <dbReference type="NCBI Taxonomy" id="105984"/>
    <lineage>
        <taxon>Eukaryota</taxon>
        <taxon>Fungi</taxon>
        <taxon>Dikarya</taxon>
        <taxon>Basidiomycota</taxon>
        <taxon>Agaricomycotina</taxon>
        <taxon>Tremellomycetes</taxon>
        <taxon>Trichosporonales</taxon>
        <taxon>Trichosporonaceae</taxon>
        <taxon>Apiotrichum</taxon>
    </lineage>
</organism>
<protein>
    <recommendedName>
        <fullName evidence="4">Right handed beta helix domain-containing protein</fullName>
    </recommendedName>
</protein>
<evidence type="ECO:0008006" key="4">
    <source>
        <dbReference type="Google" id="ProtNLM"/>
    </source>
</evidence>
<dbReference type="EMBL" id="RSCE01000008">
    <property type="protein sequence ID" value="RSH80252.1"/>
    <property type="molecule type" value="Genomic_DNA"/>
</dbReference>
<dbReference type="Gene3D" id="2.160.20.20">
    <property type="match status" value="1"/>
</dbReference>
<comment type="caution">
    <text evidence="2">The sequence shown here is derived from an EMBL/GenBank/DDBJ whole genome shotgun (WGS) entry which is preliminary data.</text>
</comment>
<dbReference type="STRING" id="105984.A0A427XNA7"/>
<evidence type="ECO:0000313" key="3">
    <source>
        <dbReference type="Proteomes" id="UP000279236"/>
    </source>
</evidence>
<dbReference type="OrthoDB" id="10018600at2759"/>
<dbReference type="RefSeq" id="XP_028475199.1">
    <property type="nucleotide sequence ID" value="XM_028624127.1"/>
</dbReference>
<proteinExistence type="predicted"/>
<dbReference type="GeneID" id="39593368"/>
<dbReference type="AlphaFoldDB" id="A0A427XNA7"/>
<sequence length="464" mass="48202">MLLSTAFVATALSYLASAAPVRRSLWTTQTCTGDSSGDIAMGADIPTVMYSYLTSSIKSEQYFTGSGNDSSINYKSLCTSQNDTSVIVVSEGASLTLNNVNLLKYGYTSDLNQASFYGVNAILNVANDSSLTAHHVNMTAHNGAAGIYSYGTGTVVTASHSSFYATGPVSHGLYASGNGTINATNFYCETYGYRSSCYSGDGPAGYLTVKDSEAFTYGHGSAVMYTLGQSYLENVHGYADLSPWTFMDGNQEIIATGSDLEGGYLAGVVLFSSGDYANCKMNATNSILRVHGSNAAAIAVGGTGATIGLESVIIQSESGLLLASNTSTIPQSFLEWSSPEDAGKDIDPAGALVTITKSIINGDIVAINGSTIDWNLQEHSAWTGAAVLDNIVATGAIGVYLDATSSWTLTADATLQNFTVANNELINIESNGFSIYYNSSAAANSWLNGATKALSGGGSLAPMS</sequence>
<evidence type="ECO:0000256" key="1">
    <source>
        <dbReference type="SAM" id="SignalP"/>
    </source>
</evidence>
<keyword evidence="1" id="KW-0732">Signal</keyword>
<feature type="chain" id="PRO_5018976916" description="Right handed beta helix domain-containing protein" evidence="1">
    <location>
        <begin position="19"/>
        <end position="464"/>
    </location>
</feature>
<gene>
    <name evidence="2" type="ORF">EHS24_008825</name>
</gene>
<dbReference type="Proteomes" id="UP000279236">
    <property type="component" value="Unassembled WGS sequence"/>
</dbReference>
<dbReference type="InterPro" id="IPR012332">
    <property type="entry name" value="Autotransporter_pectin_lyase_C"/>
</dbReference>
<evidence type="ECO:0000313" key="2">
    <source>
        <dbReference type="EMBL" id="RSH80252.1"/>
    </source>
</evidence>
<feature type="signal peptide" evidence="1">
    <location>
        <begin position="1"/>
        <end position="18"/>
    </location>
</feature>
<accession>A0A427XNA7</accession>
<keyword evidence="3" id="KW-1185">Reference proteome</keyword>
<reference evidence="2 3" key="1">
    <citation type="submission" date="2018-11" db="EMBL/GenBank/DDBJ databases">
        <title>Genome sequence of Apiotrichum porosum DSM 27194.</title>
        <authorList>
            <person name="Aliyu H."/>
            <person name="Gorte O."/>
            <person name="Ochsenreither K."/>
        </authorList>
    </citation>
    <scope>NUCLEOTIDE SEQUENCE [LARGE SCALE GENOMIC DNA]</scope>
    <source>
        <strain evidence="2 3">DSM 27194</strain>
    </source>
</reference>
<name>A0A427XNA7_9TREE</name>